<dbReference type="AlphaFoldDB" id="A0A426XXH9"/>
<proteinExistence type="predicted"/>
<organism evidence="1 2">
    <name type="scientific">Ensete ventricosum</name>
    <name type="common">Abyssinian banana</name>
    <name type="synonym">Musa ensete</name>
    <dbReference type="NCBI Taxonomy" id="4639"/>
    <lineage>
        <taxon>Eukaryota</taxon>
        <taxon>Viridiplantae</taxon>
        <taxon>Streptophyta</taxon>
        <taxon>Embryophyta</taxon>
        <taxon>Tracheophyta</taxon>
        <taxon>Spermatophyta</taxon>
        <taxon>Magnoliopsida</taxon>
        <taxon>Liliopsida</taxon>
        <taxon>Zingiberales</taxon>
        <taxon>Musaceae</taxon>
        <taxon>Ensete</taxon>
    </lineage>
</organism>
<gene>
    <name evidence="1" type="ORF">B296_00055824</name>
</gene>
<evidence type="ECO:0000313" key="1">
    <source>
        <dbReference type="EMBL" id="RRT44268.1"/>
    </source>
</evidence>
<sequence length="121" mass="12820">MDEETSWDSPCLTPEKKKRVASCSQHGEDAGCQVAQRCSTDPTHSSEAAVATSRGLEGAAACCSTLQAEAIRAASAPRSRAKVQPLDLFAVSIYLPEKEKRGATVLRGADASLGDSVYHRI</sequence>
<evidence type="ECO:0000313" key="2">
    <source>
        <dbReference type="Proteomes" id="UP000287651"/>
    </source>
</evidence>
<protein>
    <submittedName>
        <fullName evidence="1">Uncharacterized protein</fullName>
    </submittedName>
</protein>
<accession>A0A426XXH9</accession>
<reference evidence="1 2" key="1">
    <citation type="journal article" date="2014" name="Agronomy (Basel)">
        <title>A Draft Genome Sequence for Ensete ventricosum, the Drought-Tolerant Tree Against Hunger.</title>
        <authorList>
            <person name="Harrison J."/>
            <person name="Moore K.A."/>
            <person name="Paszkiewicz K."/>
            <person name="Jones T."/>
            <person name="Grant M."/>
            <person name="Ambacheew D."/>
            <person name="Muzemil S."/>
            <person name="Studholme D.J."/>
        </authorList>
    </citation>
    <scope>NUCLEOTIDE SEQUENCE [LARGE SCALE GENOMIC DNA]</scope>
</reference>
<name>A0A426XXH9_ENSVE</name>
<dbReference type="EMBL" id="AMZH03016572">
    <property type="protein sequence ID" value="RRT44268.1"/>
    <property type="molecule type" value="Genomic_DNA"/>
</dbReference>
<dbReference type="Proteomes" id="UP000287651">
    <property type="component" value="Unassembled WGS sequence"/>
</dbReference>
<comment type="caution">
    <text evidence="1">The sequence shown here is derived from an EMBL/GenBank/DDBJ whole genome shotgun (WGS) entry which is preliminary data.</text>
</comment>